<gene>
    <name evidence="1" type="ORF">ENM31_02520</name>
</gene>
<accession>A0A7J3VTS0</accession>
<dbReference type="EMBL" id="DRXH01000084">
    <property type="protein sequence ID" value="HHM44156.1"/>
    <property type="molecule type" value="Genomic_DNA"/>
</dbReference>
<organism evidence="1">
    <name type="scientific">Caldiarchaeum subterraneum</name>
    <dbReference type="NCBI Taxonomy" id="311458"/>
    <lineage>
        <taxon>Archaea</taxon>
        <taxon>Nitrososphaerota</taxon>
        <taxon>Candidatus Caldarchaeales</taxon>
        <taxon>Candidatus Caldarchaeaceae</taxon>
        <taxon>Candidatus Caldarchaeum</taxon>
    </lineage>
</organism>
<reference evidence="1" key="1">
    <citation type="journal article" date="2020" name="mSystems">
        <title>Genome- and Community-Level Interaction Insights into Carbon Utilization and Element Cycling Functions of Hydrothermarchaeota in Hydrothermal Sediment.</title>
        <authorList>
            <person name="Zhou Z."/>
            <person name="Liu Y."/>
            <person name="Xu W."/>
            <person name="Pan J."/>
            <person name="Luo Z.H."/>
            <person name="Li M."/>
        </authorList>
    </citation>
    <scope>NUCLEOTIDE SEQUENCE [LARGE SCALE GENOMIC DNA]</scope>
    <source>
        <strain evidence="1">SpSt-1074</strain>
    </source>
</reference>
<name>A0A7J3VTS0_CALS0</name>
<sequence>MPKYVITLESDDVEVSCEAASKEEAISQVDDLIEVYRAVLERLREKPKTMTSKRRGKSEAVEVLRILEEQVIPSSFFSQPRSTAEVREKVSELVNIKFQSRKVSQALGILHQKGVLARVGLRGDYKYYLKKSR</sequence>
<comment type="caution">
    <text evidence="1">The sequence shown here is derived from an EMBL/GenBank/DDBJ whole genome shotgun (WGS) entry which is preliminary data.</text>
</comment>
<dbReference type="AlphaFoldDB" id="A0A7J3VTS0"/>
<evidence type="ECO:0000313" key="1">
    <source>
        <dbReference type="EMBL" id="HHM44156.1"/>
    </source>
</evidence>
<protein>
    <submittedName>
        <fullName evidence="1">Uncharacterized protein</fullName>
    </submittedName>
</protein>
<proteinExistence type="predicted"/>